<protein>
    <recommendedName>
        <fullName evidence="16">Adenosylcobinamide kinase</fullName>
        <ecNumber evidence="8">2.7.1.156</ecNumber>
        <ecNumber evidence="9">2.7.7.62</ecNumber>
    </recommendedName>
    <alternativeName>
        <fullName evidence="17">Adenosylcobinamide-phosphate guanylyltransferase</fullName>
    </alternativeName>
</protein>
<dbReference type="PANTHER" id="PTHR34848">
    <property type="match status" value="1"/>
</dbReference>
<evidence type="ECO:0000256" key="4">
    <source>
        <dbReference type="ARBA" id="ARBA00003889"/>
    </source>
</evidence>
<evidence type="ECO:0000256" key="11">
    <source>
        <dbReference type="ARBA" id="ARBA00022679"/>
    </source>
</evidence>
<comment type="function">
    <text evidence="4">Catalyzes ATP-dependent phosphorylation of adenosylcobinamide and addition of GMP to adenosylcobinamide phosphate.</text>
</comment>
<evidence type="ECO:0000313" key="19">
    <source>
        <dbReference type="Proteomes" id="UP000779049"/>
    </source>
</evidence>
<comment type="catalytic activity">
    <reaction evidence="2">
        <text>adenosylcob(III)inamide phosphate + GTP + H(+) = adenosylcob(III)inamide-GDP + diphosphate</text>
        <dbReference type="Rhea" id="RHEA:22712"/>
        <dbReference type="ChEBI" id="CHEBI:15378"/>
        <dbReference type="ChEBI" id="CHEBI:33019"/>
        <dbReference type="ChEBI" id="CHEBI:37565"/>
        <dbReference type="ChEBI" id="CHEBI:58502"/>
        <dbReference type="ChEBI" id="CHEBI:60487"/>
        <dbReference type="EC" id="2.7.7.62"/>
    </reaction>
</comment>
<comment type="pathway">
    <text evidence="5">Cofactor biosynthesis; adenosylcobalamin biosynthesis; adenosylcobalamin from cob(II)yrinate a,c-diamide: step 6/7.</text>
</comment>
<evidence type="ECO:0000256" key="14">
    <source>
        <dbReference type="ARBA" id="ARBA00022840"/>
    </source>
</evidence>
<dbReference type="EMBL" id="VIRV01000010">
    <property type="protein sequence ID" value="MBY0759056.1"/>
    <property type="molecule type" value="Genomic_DNA"/>
</dbReference>
<proteinExistence type="inferred from homology"/>
<evidence type="ECO:0000256" key="1">
    <source>
        <dbReference type="ARBA" id="ARBA00000312"/>
    </source>
</evidence>
<dbReference type="Proteomes" id="UP000779049">
    <property type="component" value="Unassembled WGS sequence"/>
</dbReference>
<evidence type="ECO:0000256" key="8">
    <source>
        <dbReference type="ARBA" id="ARBA00012016"/>
    </source>
</evidence>
<evidence type="ECO:0000256" key="16">
    <source>
        <dbReference type="ARBA" id="ARBA00029570"/>
    </source>
</evidence>
<gene>
    <name evidence="18" type="ORF">FLB61_08145</name>
</gene>
<dbReference type="RefSeq" id="WP_087202658.1">
    <property type="nucleotide sequence ID" value="NZ_CP173660.1"/>
</dbReference>
<dbReference type="PANTHER" id="PTHR34848:SF1">
    <property type="entry name" value="BIFUNCTIONAL ADENOSYLCOBALAMIN BIOSYNTHESIS PROTEIN COBU"/>
    <property type="match status" value="1"/>
</dbReference>
<sequence>MVTLVLGGSGSGKSAIAESMLEEIKDVEVKYYLATMQVYDEDAQRKVNRHRELRRGKGFRTIEQPRDILQALDQMDPSRLGESAVLLECMSNLAANEMFGKDVRPADEVVRNIVQGIRILRNRVRHLIIVSNNVFEDGVRYDPATTAYMDALGKINCVLASESDEVTEVVAGIPVILKKERGKK</sequence>
<comment type="pathway">
    <text evidence="6">Cofactor biosynthesis; adenosylcobalamin biosynthesis; adenosylcobalamin from cob(II)yrinate a,c-diamide: step 5/7.</text>
</comment>
<evidence type="ECO:0000256" key="3">
    <source>
        <dbReference type="ARBA" id="ARBA00001522"/>
    </source>
</evidence>
<comment type="catalytic activity">
    <reaction evidence="1">
        <text>adenosylcob(III)inamide + ATP = adenosylcob(III)inamide phosphate + ADP + H(+)</text>
        <dbReference type="Rhea" id="RHEA:15769"/>
        <dbReference type="ChEBI" id="CHEBI:2480"/>
        <dbReference type="ChEBI" id="CHEBI:15378"/>
        <dbReference type="ChEBI" id="CHEBI:30616"/>
        <dbReference type="ChEBI" id="CHEBI:58502"/>
        <dbReference type="ChEBI" id="CHEBI:456216"/>
        <dbReference type="EC" id="2.7.1.156"/>
    </reaction>
</comment>
<name>A0ABS7L7H8_9FIRM</name>
<dbReference type="Gene3D" id="3.40.50.300">
    <property type="entry name" value="P-loop containing nucleotide triphosphate hydrolases"/>
    <property type="match status" value="1"/>
</dbReference>
<accession>A0ABS7L7H8</accession>
<dbReference type="CDD" id="cd00544">
    <property type="entry name" value="CobU"/>
    <property type="match status" value="1"/>
</dbReference>
<comment type="catalytic activity">
    <reaction evidence="3">
        <text>adenosylcob(III)inamide + GTP = adenosylcob(III)inamide phosphate + GDP + H(+)</text>
        <dbReference type="Rhea" id="RHEA:15765"/>
        <dbReference type="ChEBI" id="CHEBI:2480"/>
        <dbReference type="ChEBI" id="CHEBI:15378"/>
        <dbReference type="ChEBI" id="CHEBI:37565"/>
        <dbReference type="ChEBI" id="CHEBI:58189"/>
        <dbReference type="ChEBI" id="CHEBI:58502"/>
        <dbReference type="EC" id="2.7.1.156"/>
    </reaction>
</comment>
<evidence type="ECO:0000256" key="9">
    <source>
        <dbReference type="ARBA" id="ARBA00012523"/>
    </source>
</evidence>
<evidence type="ECO:0000256" key="2">
    <source>
        <dbReference type="ARBA" id="ARBA00000711"/>
    </source>
</evidence>
<dbReference type="EC" id="2.7.1.156" evidence="8"/>
<keyword evidence="10" id="KW-0169">Cobalamin biosynthesis</keyword>
<dbReference type="EC" id="2.7.7.62" evidence="9"/>
<dbReference type="SUPFAM" id="SSF52540">
    <property type="entry name" value="P-loop containing nucleoside triphosphate hydrolases"/>
    <property type="match status" value="1"/>
</dbReference>
<dbReference type="PIRSF" id="PIRSF006135">
    <property type="entry name" value="CobU"/>
    <property type="match status" value="1"/>
</dbReference>
<comment type="similarity">
    <text evidence="7">Belongs to the CobU/CobP family.</text>
</comment>
<keyword evidence="14" id="KW-0067">ATP-binding</keyword>
<dbReference type="Pfam" id="PF02283">
    <property type="entry name" value="CobU"/>
    <property type="match status" value="1"/>
</dbReference>
<keyword evidence="12" id="KW-0547">Nucleotide-binding</keyword>
<dbReference type="InterPro" id="IPR027417">
    <property type="entry name" value="P-loop_NTPase"/>
</dbReference>
<organism evidence="18 19">
    <name type="scientific">Sellimonas caecigallum</name>
    <dbReference type="NCBI Taxonomy" id="2592333"/>
    <lineage>
        <taxon>Bacteria</taxon>
        <taxon>Bacillati</taxon>
        <taxon>Bacillota</taxon>
        <taxon>Clostridia</taxon>
        <taxon>Lachnospirales</taxon>
        <taxon>Lachnospiraceae</taxon>
        <taxon>Sellimonas</taxon>
    </lineage>
</organism>
<keyword evidence="11" id="KW-0808">Transferase</keyword>
<dbReference type="GO" id="GO:0016301">
    <property type="term" value="F:kinase activity"/>
    <property type="evidence" value="ECO:0007669"/>
    <property type="project" value="UniProtKB-KW"/>
</dbReference>
<evidence type="ECO:0000256" key="15">
    <source>
        <dbReference type="ARBA" id="ARBA00023134"/>
    </source>
</evidence>
<evidence type="ECO:0000256" key="12">
    <source>
        <dbReference type="ARBA" id="ARBA00022741"/>
    </source>
</evidence>
<evidence type="ECO:0000256" key="7">
    <source>
        <dbReference type="ARBA" id="ARBA00007490"/>
    </source>
</evidence>
<evidence type="ECO:0000256" key="5">
    <source>
        <dbReference type="ARBA" id="ARBA00004692"/>
    </source>
</evidence>
<comment type="caution">
    <text evidence="18">The sequence shown here is derived from an EMBL/GenBank/DDBJ whole genome shotgun (WGS) entry which is preliminary data.</text>
</comment>
<evidence type="ECO:0000256" key="17">
    <source>
        <dbReference type="ARBA" id="ARBA00030571"/>
    </source>
</evidence>
<evidence type="ECO:0000313" key="18">
    <source>
        <dbReference type="EMBL" id="MBY0759056.1"/>
    </source>
</evidence>
<evidence type="ECO:0000256" key="6">
    <source>
        <dbReference type="ARBA" id="ARBA00005159"/>
    </source>
</evidence>
<evidence type="ECO:0000256" key="13">
    <source>
        <dbReference type="ARBA" id="ARBA00022777"/>
    </source>
</evidence>
<keyword evidence="15" id="KW-0342">GTP-binding</keyword>
<evidence type="ECO:0000256" key="10">
    <source>
        <dbReference type="ARBA" id="ARBA00022573"/>
    </source>
</evidence>
<dbReference type="InterPro" id="IPR003203">
    <property type="entry name" value="CobU/CobP"/>
</dbReference>
<keyword evidence="13 18" id="KW-0418">Kinase</keyword>
<keyword evidence="19" id="KW-1185">Reference proteome</keyword>
<reference evidence="18 19" key="1">
    <citation type="journal article" date="2020" name="New Microbes New Infect">
        <title>Sellimonas caecigallum sp. nov., description and genome sequence of a new member of the Sellimonas genus isolated from the cecum of feral chicken.</title>
        <authorList>
            <person name="Wongkuna S."/>
            <person name="Ghimire S."/>
            <person name="Antony L."/>
            <person name="Chankhamhaengdecha S."/>
            <person name="Janvilisri T."/>
            <person name="Scaria J."/>
        </authorList>
    </citation>
    <scope>NUCLEOTIDE SEQUENCE [LARGE SCALE GENOMIC DNA]</scope>
    <source>
        <strain evidence="18 19">SW451</strain>
    </source>
</reference>